<evidence type="ECO:0000259" key="1">
    <source>
        <dbReference type="Pfam" id="PF00535"/>
    </source>
</evidence>
<sequence>MLSVSIATVSHFNRLNFLKILAKCIKKQDYSNIKEWVIVDTSFVGYYKTDNDLSEIIQEFQQDESLPNIIYYKSNKKNIGGWRNETSLLVSGDIIVCMDDDDYYPPERISHAVEKLSDKNTLLAGCDKMYFFDIHYNKFYQFNGFGQTHSTNNCMAYWREYLNNHSYDESVAHAEETSFTNNYSEPITQLDPEKTVLQFSHDTHTYNKKHIIYTNHLLPPNLKYISEKSITVGGFIMDQEIYNDYKNIFDELIKPVNSEYDIVYYLGPSPLWSPQQSNLGGSEQAVKYLSSEWVKSGKSVAVYGNFNWTGVYQGVEYIDYTKFKFWYQYNVLILWRLCGCFPLLEYNLNANKLLIDIHDNIPEHYELLFRTKNKISHSMFKSDFHNEFIENLTGQKLPNPVIIPNGIRISDFSQPITETRNQFRMCYCSCYSRGLKRILENIWPIINKLEPRAELHVYYGMDLIEDPEFKNTISLLLSQPGVMDHGKQPIDIINREKHMSTFHLYYTDNLGEIDCISIRESLVAGCIPIISDVNIFKYRDGIHLKWLPNIPDFNKQIAYTIIEIMHNTNLQKELRNNLIKSPSIISWSDCAQEWLKHIF</sequence>
<dbReference type="InterPro" id="IPR001173">
    <property type="entry name" value="Glyco_trans_2-like"/>
</dbReference>
<proteinExistence type="predicted"/>
<accession>A0A2P1EL63</accession>
<protein>
    <submittedName>
        <fullName evidence="2">Putative glycosyl transferase</fullName>
    </submittedName>
</protein>
<dbReference type="SUPFAM" id="SSF53448">
    <property type="entry name" value="Nucleotide-diphospho-sugar transferases"/>
    <property type="match status" value="1"/>
</dbReference>
<organism evidence="2 3">
    <name type="scientific">Moumouvirus australiensis</name>
    <dbReference type="NCBI Taxonomy" id="2109587"/>
    <lineage>
        <taxon>Viruses</taxon>
        <taxon>Varidnaviria</taxon>
        <taxon>Bamfordvirae</taxon>
        <taxon>Nucleocytoviricota</taxon>
        <taxon>Megaviricetes</taxon>
        <taxon>Imitervirales</taxon>
        <taxon>Mimiviridae</taxon>
        <taxon>Megamimivirinae</taxon>
        <taxon>Moumouvirus</taxon>
        <taxon>Moumouvirus australiense</taxon>
    </lineage>
</organism>
<name>A0A2P1EL63_9VIRU</name>
<keyword evidence="2" id="KW-0808">Transferase</keyword>
<reference evidence="3" key="1">
    <citation type="submission" date="2018-01" db="EMBL/GenBank/DDBJ databases">
        <title>Testimony of 'menage a trois' revealed by the proteome of Megavirus virophage.</title>
        <authorList>
            <person name="Jeudy S."/>
            <person name="Bertaux L."/>
            <person name="Alempic J.-M."/>
            <person name="Lartigue A."/>
            <person name="Legendre M."/>
            <person name="Philippe N."/>
            <person name="Beucher L."/>
            <person name="Biondi E."/>
            <person name="Juul S."/>
            <person name="Turner D."/>
            <person name="Coute Y."/>
            <person name="Claverie J.-M."/>
            <person name="Abergel C."/>
        </authorList>
    </citation>
    <scope>NUCLEOTIDE SEQUENCE [LARGE SCALE GENOMIC DNA]</scope>
</reference>
<evidence type="ECO:0000313" key="3">
    <source>
        <dbReference type="Proteomes" id="UP000289600"/>
    </source>
</evidence>
<dbReference type="InterPro" id="IPR029044">
    <property type="entry name" value="Nucleotide-diphossugar_trans"/>
</dbReference>
<dbReference type="EMBL" id="MG807320">
    <property type="protein sequence ID" value="AVL94620.1"/>
    <property type="molecule type" value="Genomic_DNA"/>
</dbReference>
<feature type="domain" description="Glycosyltransferase 2-like" evidence="1">
    <location>
        <begin position="10"/>
        <end position="133"/>
    </location>
</feature>
<keyword evidence="3" id="KW-1185">Reference proteome</keyword>
<evidence type="ECO:0000313" key="2">
    <source>
        <dbReference type="EMBL" id="AVL94620.1"/>
    </source>
</evidence>
<dbReference type="PANTHER" id="PTHR22916">
    <property type="entry name" value="GLYCOSYLTRANSFERASE"/>
    <property type="match status" value="1"/>
</dbReference>
<dbReference type="PANTHER" id="PTHR22916:SF3">
    <property type="entry name" value="UDP-GLCNAC:BETAGAL BETA-1,3-N-ACETYLGLUCOSAMINYLTRANSFERASE-LIKE PROTEIN 1"/>
    <property type="match status" value="1"/>
</dbReference>
<dbReference type="SUPFAM" id="SSF53756">
    <property type="entry name" value="UDP-Glycosyltransferase/glycogen phosphorylase"/>
    <property type="match status" value="1"/>
</dbReference>
<dbReference type="GO" id="GO:0016758">
    <property type="term" value="F:hexosyltransferase activity"/>
    <property type="evidence" value="ECO:0007669"/>
    <property type="project" value="UniProtKB-ARBA"/>
</dbReference>
<gene>
    <name evidence="2" type="ORF">mc_234</name>
</gene>
<dbReference type="Proteomes" id="UP000289600">
    <property type="component" value="Segment"/>
</dbReference>
<dbReference type="Pfam" id="PF00535">
    <property type="entry name" value="Glycos_transf_2"/>
    <property type="match status" value="1"/>
</dbReference>
<dbReference type="CDD" id="cd00761">
    <property type="entry name" value="Glyco_tranf_GTA_type"/>
    <property type="match status" value="1"/>
</dbReference>
<dbReference type="Gene3D" id="3.90.550.10">
    <property type="entry name" value="Spore Coat Polysaccharide Biosynthesis Protein SpsA, Chain A"/>
    <property type="match status" value="1"/>
</dbReference>